<accession>A0A7W4YJ66</accession>
<gene>
    <name evidence="1" type="ORF">FHX33_002539</name>
</gene>
<proteinExistence type="predicted"/>
<dbReference type="EMBL" id="JACHVP010000002">
    <property type="protein sequence ID" value="MBB2967776.1"/>
    <property type="molecule type" value="Genomic_DNA"/>
</dbReference>
<organism evidence="1 2">
    <name type="scientific">Leifsonia aquatica</name>
    <name type="common">Corynebacterium aquaticum</name>
    <dbReference type="NCBI Taxonomy" id="144185"/>
    <lineage>
        <taxon>Bacteria</taxon>
        <taxon>Bacillati</taxon>
        <taxon>Actinomycetota</taxon>
        <taxon>Actinomycetes</taxon>
        <taxon>Micrococcales</taxon>
        <taxon>Microbacteriaceae</taxon>
        <taxon>Leifsonia</taxon>
    </lineage>
</organism>
<reference evidence="1 2" key="1">
    <citation type="submission" date="2020-08" db="EMBL/GenBank/DDBJ databases">
        <title>Sequencing the genomes of 1000 actinobacteria strains.</title>
        <authorList>
            <person name="Klenk H.-P."/>
        </authorList>
    </citation>
    <scope>NUCLEOTIDE SEQUENCE [LARGE SCALE GENOMIC DNA]</scope>
    <source>
        <strain evidence="1 2">DSM 20146</strain>
    </source>
</reference>
<keyword evidence="2" id="KW-1185">Reference proteome</keyword>
<evidence type="ECO:0000313" key="2">
    <source>
        <dbReference type="Proteomes" id="UP000538196"/>
    </source>
</evidence>
<dbReference type="Proteomes" id="UP000538196">
    <property type="component" value="Unassembled WGS sequence"/>
</dbReference>
<sequence length="64" mass="6384">MPPASTPGGVPASMPLVVPCPRCGGRIVVIGRTVGDTLKLTAGGTCTECGGAVYSALDVENARR</sequence>
<protein>
    <submittedName>
        <fullName evidence="1">Uncharacterized protein</fullName>
    </submittedName>
</protein>
<dbReference type="AlphaFoldDB" id="A0A7W4YJ66"/>
<name>A0A7W4YJ66_LEIAQ</name>
<dbReference type="RefSeq" id="WP_155829000.1">
    <property type="nucleotide sequence ID" value="NZ_JACHVP010000002.1"/>
</dbReference>
<evidence type="ECO:0000313" key="1">
    <source>
        <dbReference type="EMBL" id="MBB2967776.1"/>
    </source>
</evidence>
<comment type="caution">
    <text evidence="1">The sequence shown here is derived from an EMBL/GenBank/DDBJ whole genome shotgun (WGS) entry which is preliminary data.</text>
</comment>